<keyword evidence="5 8" id="KW-1133">Transmembrane helix</keyword>
<keyword evidence="7 8" id="KW-0472">Membrane</keyword>
<keyword evidence="2" id="KW-0813">Transport</keyword>
<comment type="subcellular location">
    <subcellularLocation>
        <location evidence="1">Membrane</location>
        <topology evidence="1">Single-pass membrane protein</topology>
    </subcellularLocation>
</comment>
<evidence type="ECO:0000256" key="3">
    <source>
        <dbReference type="ARBA" id="ARBA00022692"/>
    </source>
</evidence>
<dbReference type="Pfam" id="PF02416">
    <property type="entry name" value="TatA_B_E"/>
    <property type="match status" value="1"/>
</dbReference>
<evidence type="ECO:0000256" key="6">
    <source>
        <dbReference type="ARBA" id="ARBA00023010"/>
    </source>
</evidence>
<protein>
    <submittedName>
        <fullName evidence="9">Twin-arginine translocase TatA/TatE family subunit</fullName>
    </submittedName>
</protein>
<name>A0A371R6T7_9CREN</name>
<organism evidence="9 10">
    <name type="scientific">Pyrobaculum aerophilum</name>
    <dbReference type="NCBI Taxonomy" id="13773"/>
    <lineage>
        <taxon>Archaea</taxon>
        <taxon>Thermoproteota</taxon>
        <taxon>Thermoprotei</taxon>
        <taxon>Thermoproteales</taxon>
        <taxon>Thermoproteaceae</taxon>
        <taxon>Pyrobaculum</taxon>
    </lineage>
</organism>
<dbReference type="RefSeq" id="WP_116430372.1">
    <property type="nucleotide sequence ID" value="NZ_NMUF01000002.1"/>
</dbReference>
<accession>A0A371R6T7</accession>
<evidence type="ECO:0000256" key="1">
    <source>
        <dbReference type="ARBA" id="ARBA00004167"/>
    </source>
</evidence>
<dbReference type="Gene3D" id="1.20.5.3310">
    <property type="match status" value="1"/>
</dbReference>
<dbReference type="OrthoDB" id="28476at2157"/>
<dbReference type="GO" id="GO:0015031">
    <property type="term" value="P:protein transport"/>
    <property type="evidence" value="ECO:0007669"/>
    <property type="project" value="UniProtKB-KW"/>
</dbReference>
<dbReference type="EMBL" id="NMUF01000002">
    <property type="protein sequence ID" value="RFB00246.1"/>
    <property type="molecule type" value="Genomic_DNA"/>
</dbReference>
<dbReference type="AlphaFoldDB" id="A0A371R6T7"/>
<gene>
    <name evidence="9" type="ORF">CGL52_01275</name>
</gene>
<dbReference type="PANTHER" id="PTHR42982:SF1">
    <property type="entry name" value="SEC-INDEPENDENT PROTEIN TRANSLOCASE PROTEIN TATA"/>
    <property type="match status" value="1"/>
</dbReference>
<reference evidence="9 10" key="1">
    <citation type="submission" date="2017-07" db="EMBL/GenBank/DDBJ databases">
        <title>Draft genome sequence of aerobic hyperthermophilic archaea, Pyrobaculum aerophilum YKB31 and YKB32.</title>
        <authorList>
            <person name="Mochizuki T."/>
            <person name="Berliner A.J."/>
            <person name="Yoshida-Takashima Y."/>
            <person name="Takaki Y."/>
            <person name="Nunoura T."/>
            <person name="Takai K."/>
        </authorList>
    </citation>
    <scope>NUCLEOTIDE SEQUENCE [LARGE SCALE GENOMIC DNA]</scope>
    <source>
        <strain evidence="9 10">YKB32</strain>
    </source>
</reference>
<keyword evidence="3 8" id="KW-0812">Transmembrane</keyword>
<sequence length="98" mass="11117">MYLFVGPQEMILILIAIVIILIWGPSKLPALARGMGEAIREFRRAASGVEEHKREEKKEEIDQKIIEMARSLGISTEGKTKEQILDEINKKLAELKKS</sequence>
<keyword evidence="6" id="KW-0811">Translocation</keyword>
<comment type="caution">
    <text evidence="9">The sequence shown here is derived from an EMBL/GenBank/DDBJ whole genome shotgun (WGS) entry which is preliminary data.</text>
</comment>
<evidence type="ECO:0000313" key="9">
    <source>
        <dbReference type="EMBL" id="RFB00246.1"/>
    </source>
</evidence>
<evidence type="ECO:0000256" key="7">
    <source>
        <dbReference type="ARBA" id="ARBA00023136"/>
    </source>
</evidence>
<evidence type="ECO:0000256" key="4">
    <source>
        <dbReference type="ARBA" id="ARBA00022927"/>
    </source>
</evidence>
<dbReference type="InterPro" id="IPR003369">
    <property type="entry name" value="TatA/B/E"/>
</dbReference>
<keyword evidence="4" id="KW-0653">Protein transport</keyword>
<evidence type="ECO:0000256" key="5">
    <source>
        <dbReference type="ARBA" id="ARBA00022989"/>
    </source>
</evidence>
<dbReference type="GO" id="GO:0016020">
    <property type="term" value="C:membrane"/>
    <property type="evidence" value="ECO:0007669"/>
    <property type="project" value="UniProtKB-ARBA"/>
</dbReference>
<evidence type="ECO:0000256" key="8">
    <source>
        <dbReference type="SAM" id="Phobius"/>
    </source>
</evidence>
<dbReference type="Proteomes" id="UP000256877">
    <property type="component" value="Unassembled WGS sequence"/>
</dbReference>
<evidence type="ECO:0000313" key="10">
    <source>
        <dbReference type="Proteomes" id="UP000256877"/>
    </source>
</evidence>
<feature type="transmembrane region" description="Helical" evidence="8">
    <location>
        <begin position="6"/>
        <end position="24"/>
    </location>
</feature>
<dbReference type="PANTHER" id="PTHR42982">
    <property type="entry name" value="SEC-INDEPENDENT PROTEIN TRANSLOCASE PROTEIN TATA"/>
    <property type="match status" value="1"/>
</dbReference>
<proteinExistence type="predicted"/>
<evidence type="ECO:0000256" key="2">
    <source>
        <dbReference type="ARBA" id="ARBA00022448"/>
    </source>
</evidence>